<proteinExistence type="predicted"/>
<reference evidence="1 2" key="1">
    <citation type="journal article" date="2005" name="PLoS Biol.">
        <title>The genomes of Oryza sativa: a history of duplications.</title>
        <authorList>
            <person name="Yu J."/>
            <person name="Wang J."/>
            <person name="Lin W."/>
            <person name="Li S."/>
            <person name="Li H."/>
            <person name="Zhou J."/>
            <person name="Ni P."/>
            <person name="Dong W."/>
            <person name="Hu S."/>
            <person name="Zeng C."/>
            <person name="Zhang J."/>
            <person name="Zhang Y."/>
            <person name="Li R."/>
            <person name="Xu Z."/>
            <person name="Li S."/>
            <person name="Li X."/>
            <person name="Zheng H."/>
            <person name="Cong L."/>
            <person name="Lin L."/>
            <person name="Yin J."/>
            <person name="Geng J."/>
            <person name="Li G."/>
            <person name="Shi J."/>
            <person name="Liu J."/>
            <person name="Lv H."/>
            <person name="Li J."/>
            <person name="Wang J."/>
            <person name="Deng Y."/>
            <person name="Ran L."/>
            <person name="Shi X."/>
            <person name="Wang X."/>
            <person name="Wu Q."/>
            <person name="Li C."/>
            <person name="Ren X."/>
            <person name="Wang J."/>
            <person name="Wang X."/>
            <person name="Li D."/>
            <person name="Liu D."/>
            <person name="Zhang X."/>
            <person name="Ji Z."/>
            <person name="Zhao W."/>
            <person name="Sun Y."/>
            <person name="Zhang Z."/>
            <person name="Bao J."/>
            <person name="Han Y."/>
            <person name="Dong L."/>
            <person name="Ji J."/>
            <person name="Chen P."/>
            <person name="Wu S."/>
            <person name="Liu J."/>
            <person name="Xiao Y."/>
            <person name="Bu D."/>
            <person name="Tan J."/>
            <person name="Yang L."/>
            <person name="Ye C."/>
            <person name="Zhang J."/>
            <person name="Xu J."/>
            <person name="Zhou Y."/>
            <person name="Yu Y."/>
            <person name="Zhang B."/>
            <person name="Zhuang S."/>
            <person name="Wei H."/>
            <person name="Liu B."/>
            <person name="Lei M."/>
            <person name="Yu H."/>
            <person name="Li Y."/>
            <person name="Xu H."/>
            <person name="Wei S."/>
            <person name="He X."/>
            <person name="Fang L."/>
            <person name="Zhang Z."/>
            <person name="Zhang Y."/>
            <person name="Huang X."/>
            <person name="Su Z."/>
            <person name="Tong W."/>
            <person name="Li J."/>
            <person name="Tong Z."/>
            <person name="Li S."/>
            <person name="Ye J."/>
            <person name="Wang L."/>
            <person name="Fang L."/>
            <person name="Lei T."/>
            <person name="Chen C."/>
            <person name="Chen H."/>
            <person name="Xu Z."/>
            <person name="Li H."/>
            <person name="Huang H."/>
            <person name="Zhang F."/>
            <person name="Xu H."/>
            <person name="Li N."/>
            <person name="Zhao C."/>
            <person name="Li S."/>
            <person name="Dong L."/>
            <person name="Huang Y."/>
            <person name="Li L."/>
            <person name="Xi Y."/>
            <person name="Qi Q."/>
            <person name="Li W."/>
            <person name="Zhang B."/>
            <person name="Hu W."/>
            <person name="Zhang Y."/>
            <person name="Tian X."/>
            <person name="Jiao Y."/>
            <person name="Liang X."/>
            <person name="Jin J."/>
            <person name="Gao L."/>
            <person name="Zheng W."/>
            <person name="Hao B."/>
            <person name="Liu S."/>
            <person name="Wang W."/>
            <person name="Yuan L."/>
            <person name="Cao M."/>
            <person name="McDermott J."/>
            <person name="Samudrala R."/>
            <person name="Wang J."/>
            <person name="Wong G.K."/>
            <person name="Yang H."/>
        </authorList>
    </citation>
    <scope>NUCLEOTIDE SEQUENCE [LARGE SCALE GENOMIC DNA]</scope>
    <source>
        <strain evidence="2">cv. 93-11</strain>
    </source>
</reference>
<evidence type="ECO:0000313" key="1">
    <source>
        <dbReference type="EMBL" id="EAY83052.1"/>
    </source>
</evidence>
<dbReference type="HOGENOM" id="CLU_1899643_0_0_1"/>
<name>A2ZKB8_ORYSI</name>
<sequence>MAARSQRRRREEHTGLVFVLDGLEEVRADALAVANTLPTARSTCARGGEPAGFAVVELPSARSATDELPIARSTAAGFTVMEERGRWPLLRSPLAPAACEGGSALLSPPVADPPFPGRVVARFAVPVDRHLCHL</sequence>
<accession>A2ZKB8</accession>
<dbReference type="Gramene" id="BGIOSGA037363-TA">
    <property type="protein sequence ID" value="BGIOSGA037363-PA"/>
    <property type="gene ID" value="BGIOSGA037363"/>
</dbReference>
<dbReference type="EMBL" id="CM000137">
    <property type="protein sequence ID" value="EAY83052.1"/>
    <property type="molecule type" value="Genomic_DNA"/>
</dbReference>
<dbReference type="AlphaFoldDB" id="A2ZKB8"/>
<keyword evidence="2" id="KW-1185">Reference proteome</keyword>
<organism evidence="1 2">
    <name type="scientific">Oryza sativa subsp. indica</name>
    <name type="common">Rice</name>
    <dbReference type="NCBI Taxonomy" id="39946"/>
    <lineage>
        <taxon>Eukaryota</taxon>
        <taxon>Viridiplantae</taxon>
        <taxon>Streptophyta</taxon>
        <taxon>Embryophyta</taxon>
        <taxon>Tracheophyta</taxon>
        <taxon>Spermatophyta</taxon>
        <taxon>Magnoliopsida</taxon>
        <taxon>Liliopsida</taxon>
        <taxon>Poales</taxon>
        <taxon>Poaceae</taxon>
        <taxon>BOP clade</taxon>
        <taxon>Oryzoideae</taxon>
        <taxon>Oryzeae</taxon>
        <taxon>Oryzinae</taxon>
        <taxon>Oryza</taxon>
        <taxon>Oryza sativa</taxon>
    </lineage>
</organism>
<evidence type="ECO:0000313" key="2">
    <source>
        <dbReference type="Proteomes" id="UP000007015"/>
    </source>
</evidence>
<protein>
    <submittedName>
        <fullName evidence="1">Uncharacterized protein</fullName>
    </submittedName>
</protein>
<gene>
    <name evidence="1" type="ORF">OsI_38269</name>
</gene>
<dbReference type="Proteomes" id="UP000007015">
    <property type="component" value="Chromosome 12"/>
</dbReference>